<feature type="domain" description="Reverse transcriptase Ty1/copia-type" evidence="1">
    <location>
        <begin position="41"/>
        <end position="139"/>
    </location>
</feature>
<comment type="caution">
    <text evidence="2">The sequence shown here is derived from an EMBL/GenBank/DDBJ whole genome shotgun (WGS) entry which is preliminary data.</text>
</comment>
<dbReference type="PANTHER" id="PTHR11439:SF524">
    <property type="entry name" value="RNA-DIRECTED DNA POLYMERASE, PROTEIN KINASE RLK-PELLE-DLSV FAMILY"/>
    <property type="match status" value="1"/>
</dbReference>
<gene>
    <name evidence="2" type="ORF">Tci_063962</name>
</gene>
<evidence type="ECO:0000259" key="1">
    <source>
        <dbReference type="Pfam" id="PF07727"/>
    </source>
</evidence>
<dbReference type="CDD" id="cd09272">
    <property type="entry name" value="RNase_HI_RT_Ty1"/>
    <property type="match status" value="1"/>
</dbReference>
<dbReference type="EMBL" id="BKCJ010010528">
    <property type="protein sequence ID" value="GEU91984.1"/>
    <property type="molecule type" value="Genomic_DNA"/>
</dbReference>
<dbReference type="AlphaFoldDB" id="A0A6L2P561"/>
<reference evidence="2" key="1">
    <citation type="journal article" date="2019" name="Sci. Rep.">
        <title>Draft genome of Tanacetum cinerariifolium, the natural source of mosquito coil.</title>
        <authorList>
            <person name="Yamashiro T."/>
            <person name="Shiraishi A."/>
            <person name="Satake H."/>
            <person name="Nakayama K."/>
        </authorList>
    </citation>
    <scope>NUCLEOTIDE SEQUENCE</scope>
</reference>
<accession>A0A6L2P561</accession>
<organism evidence="2">
    <name type="scientific">Tanacetum cinerariifolium</name>
    <name type="common">Dalmatian daisy</name>
    <name type="synonym">Chrysanthemum cinerariifolium</name>
    <dbReference type="NCBI Taxonomy" id="118510"/>
    <lineage>
        <taxon>Eukaryota</taxon>
        <taxon>Viridiplantae</taxon>
        <taxon>Streptophyta</taxon>
        <taxon>Embryophyta</taxon>
        <taxon>Tracheophyta</taxon>
        <taxon>Spermatophyta</taxon>
        <taxon>Magnoliopsida</taxon>
        <taxon>eudicotyledons</taxon>
        <taxon>Gunneridae</taxon>
        <taxon>Pentapetalae</taxon>
        <taxon>asterids</taxon>
        <taxon>campanulids</taxon>
        <taxon>Asterales</taxon>
        <taxon>Asteraceae</taxon>
        <taxon>Asteroideae</taxon>
        <taxon>Anthemideae</taxon>
        <taxon>Anthemidinae</taxon>
        <taxon>Tanacetum</taxon>
    </lineage>
</organism>
<dbReference type="PANTHER" id="PTHR11439">
    <property type="entry name" value="GAG-POL-RELATED RETROTRANSPOSON"/>
    <property type="match status" value="1"/>
</dbReference>
<sequence>MITRAQVGTVKSKPHFHGHTSHISHISLIPKSTSVALLDRYAYKVGFSSSRCVSSLFIYQHAFEVAYLLISADDIILTASSTDLLQHNISSLHKEFDMTDLGAFNYFLGIFVTRDSTGMVLSQEIYALELLDRAHMANFSLIAYTDVDWAGCPTTRRSTSGYCVFLGDNLLLWSAKQQHTLSRSRAETEYRGVANHQRTKHIEIDIHFVRDMVTHGQGRVLRVLSRYQYADIFTKGLPSTLFEEFHTSLSISSSLAQTANEFWRRSMVSKLNQRLLRRIPHTLYRLKNGDKLEDMSLSIPGKEEIETDETLTLLLDIETKN</sequence>
<proteinExistence type="predicted"/>
<name>A0A6L2P561_TANCI</name>
<dbReference type="Pfam" id="PF07727">
    <property type="entry name" value="RVT_2"/>
    <property type="match status" value="1"/>
</dbReference>
<dbReference type="InterPro" id="IPR013103">
    <property type="entry name" value="RVT_2"/>
</dbReference>
<protein>
    <recommendedName>
        <fullName evidence="1">Reverse transcriptase Ty1/copia-type domain-containing protein</fullName>
    </recommendedName>
</protein>
<evidence type="ECO:0000313" key="2">
    <source>
        <dbReference type="EMBL" id="GEU91984.1"/>
    </source>
</evidence>